<dbReference type="InterPro" id="IPR002213">
    <property type="entry name" value="UDP_glucos_trans"/>
</dbReference>
<evidence type="ECO:0000256" key="1">
    <source>
        <dbReference type="ARBA" id="ARBA00009995"/>
    </source>
</evidence>
<dbReference type="AlphaFoldDB" id="A0A6P5HJR6"/>
<dbReference type="PROSITE" id="PS00375">
    <property type="entry name" value="UDPGT"/>
    <property type="match status" value="1"/>
</dbReference>
<reference evidence="5" key="1">
    <citation type="journal article" date="2015" name="Nat. Genet.">
        <title>The pineapple genome and the evolution of CAM photosynthesis.</title>
        <authorList>
            <person name="Ming R."/>
            <person name="VanBuren R."/>
            <person name="Wai C.M."/>
            <person name="Tang H."/>
            <person name="Schatz M.C."/>
            <person name="Bowers J.E."/>
            <person name="Lyons E."/>
            <person name="Wang M.L."/>
            <person name="Chen J."/>
            <person name="Biggers E."/>
            <person name="Zhang J."/>
            <person name="Huang L."/>
            <person name="Zhang L."/>
            <person name="Miao W."/>
            <person name="Zhang J."/>
            <person name="Ye Z."/>
            <person name="Miao C."/>
            <person name="Lin Z."/>
            <person name="Wang H."/>
            <person name="Zhou H."/>
            <person name="Yim W.C."/>
            <person name="Priest H.D."/>
            <person name="Zheng C."/>
            <person name="Woodhouse M."/>
            <person name="Edger P.P."/>
            <person name="Guyot R."/>
            <person name="Guo H.B."/>
            <person name="Guo H."/>
            <person name="Zheng G."/>
            <person name="Singh R."/>
            <person name="Sharma A."/>
            <person name="Min X."/>
            <person name="Zheng Y."/>
            <person name="Lee H."/>
            <person name="Gurtowski J."/>
            <person name="Sedlazeck F.J."/>
            <person name="Harkess A."/>
            <person name="McKain M.R."/>
            <person name="Liao Z."/>
            <person name="Fang J."/>
            <person name="Liu J."/>
            <person name="Zhang X."/>
            <person name="Zhang Q."/>
            <person name="Hu W."/>
            <person name="Qin Y."/>
            <person name="Wang K."/>
            <person name="Chen L.Y."/>
            <person name="Shirley N."/>
            <person name="Lin Y.R."/>
            <person name="Liu L.Y."/>
            <person name="Hernandez A.G."/>
            <person name="Wright C.L."/>
            <person name="Bulone V."/>
            <person name="Tuskan G.A."/>
            <person name="Heath K."/>
            <person name="Zee F."/>
            <person name="Moore P.H."/>
            <person name="Sunkar R."/>
            <person name="Leebens-Mack J.H."/>
            <person name="Mockler T."/>
            <person name="Bennetzen J.L."/>
            <person name="Freeling M."/>
            <person name="Sankoff D."/>
            <person name="Paterson A.H."/>
            <person name="Zhu X."/>
            <person name="Yang X."/>
            <person name="Smith J.A."/>
            <person name="Cushman J.C."/>
            <person name="Paull R.E."/>
            <person name="Yu Q."/>
        </authorList>
    </citation>
    <scope>NUCLEOTIDE SEQUENCE [LARGE SCALE GENOMIC DNA]</scope>
    <source>
        <strain evidence="5">cv. F153</strain>
    </source>
</reference>
<dbReference type="GeneID" id="109728453"/>
<dbReference type="GO" id="GO:0080044">
    <property type="term" value="F:quercetin 7-O-glucosyltransferase activity"/>
    <property type="evidence" value="ECO:0007669"/>
    <property type="project" value="TreeGrafter"/>
</dbReference>
<keyword evidence="5" id="KW-1185">Reference proteome</keyword>
<dbReference type="Pfam" id="PF00201">
    <property type="entry name" value="UDPGT"/>
    <property type="match status" value="1"/>
</dbReference>
<dbReference type="OrthoDB" id="5835829at2759"/>
<keyword evidence="3" id="KW-0328">Glycosyltransferase</keyword>
<dbReference type="SUPFAM" id="SSF53756">
    <property type="entry name" value="UDP-Glycosyltransferase/glycogen phosphorylase"/>
    <property type="match status" value="1"/>
</dbReference>
<organism evidence="5 6">
    <name type="scientific">Ananas comosus</name>
    <name type="common">Pineapple</name>
    <name type="synonym">Ananas ananas</name>
    <dbReference type="NCBI Taxonomy" id="4615"/>
    <lineage>
        <taxon>Eukaryota</taxon>
        <taxon>Viridiplantae</taxon>
        <taxon>Streptophyta</taxon>
        <taxon>Embryophyta</taxon>
        <taxon>Tracheophyta</taxon>
        <taxon>Spermatophyta</taxon>
        <taxon>Magnoliopsida</taxon>
        <taxon>Liliopsida</taxon>
        <taxon>Poales</taxon>
        <taxon>Bromeliaceae</taxon>
        <taxon>Bromelioideae</taxon>
        <taxon>Ananas</taxon>
    </lineage>
</organism>
<dbReference type="Gramene" id="Aco007231.1.mrna1">
    <property type="protein sequence ID" value="Aco007231.1.mrna1"/>
    <property type="gene ID" value="Aco007231.1.path1"/>
</dbReference>
<proteinExistence type="inferred from homology"/>
<reference evidence="6" key="2">
    <citation type="submission" date="2025-08" db="UniProtKB">
        <authorList>
            <consortium name="RefSeq"/>
        </authorList>
    </citation>
    <scope>IDENTIFICATION</scope>
    <source>
        <tissue evidence="6">Leaf</tissue>
    </source>
</reference>
<dbReference type="PANTHER" id="PTHR11926:SF1395">
    <property type="entry name" value="GLYCOSYLTRANSFERASE"/>
    <property type="match status" value="1"/>
</dbReference>
<evidence type="ECO:0000256" key="4">
    <source>
        <dbReference type="RuleBase" id="RU362057"/>
    </source>
</evidence>
<keyword evidence="2 3" id="KW-0808">Transferase</keyword>
<evidence type="ECO:0000313" key="6">
    <source>
        <dbReference type="RefSeq" id="XP_020114460.1"/>
    </source>
</evidence>
<dbReference type="Gene3D" id="3.40.50.2000">
    <property type="entry name" value="Glycogen Phosphorylase B"/>
    <property type="match status" value="2"/>
</dbReference>
<evidence type="ECO:0000256" key="2">
    <source>
        <dbReference type="ARBA" id="ARBA00022679"/>
    </source>
</evidence>
<evidence type="ECO:0000313" key="5">
    <source>
        <dbReference type="Proteomes" id="UP000515123"/>
    </source>
</evidence>
<dbReference type="Proteomes" id="UP000515123">
    <property type="component" value="Linkage group 23"/>
</dbReference>
<dbReference type="InterPro" id="IPR035595">
    <property type="entry name" value="UDP_glycos_trans_CS"/>
</dbReference>
<dbReference type="EC" id="2.4.1.-" evidence="4"/>
<protein>
    <recommendedName>
        <fullName evidence="4">Glycosyltransferase</fullName>
        <ecNumber evidence="4">2.4.1.-</ecNumber>
    </recommendedName>
</protein>
<evidence type="ECO:0000256" key="3">
    <source>
        <dbReference type="RuleBase" id="RU003718"/>
    </source>
</evidence>
<dbReference type="RefSeq" id="XP_020114460.1">
    <property type="nucleotide sequence ID" value="XM_020258871.1"/>
</dbReference>
<sequence>MDPPSCCHVVAVPYPGRGHINAMLNLSRLLLTSPSSSRILVTLVLTEEWRALLFSDSDSARHSQPQLPVGLCIATIPNVIPSERGRAADFDGFIEAVYTKMDSPVADLLDRLDPPPAAVLADTYLPWAVPLAARRRIPLCSLFPMAATFFALLAHLRRLPTPTTTTTTTIEIDDQSLEQYIPGLTSMRLSDVRHMFSYGTLERAFEAISSSRKAQCLLFTSFYEIESKVIDLLREELQYPIFAIGPCIPYMLLDRESKDNAASQNGCATANYFTWLDSQPESAILYVSLGSFLSVSTSQLDELALGLVASKIKFLWVARDDSPRIQETVGDAGLVVPWCEQLKVLNHPSVGGFLTHCGWNSTLEALFMGVPTITLPISWDQLPDSRLMVSEWKVGLSLTEKTGEDGVIPREEIATVVRRLMDLDGNEGNELRNNALRLKEASRRAIEEGGSSFNSLESFVEGLLHKHDWTKVPVSDGLMEEEHTGNGC</sequence>
<accession>A0A6P5HJR6</accession>
<dbReference type="GO" id="GO:0080043">
    <property type="term" value="F:quercetin 3-O-glucosyltransferase activity"/>
    <property type="evidence" value="ECO:0007669"/>
    <property type="project" value="TreeGrafter"/>
</dbReference>
<dbReference type="FunFam" id="3.40.50.2000:FF:000138">
    <property type="entry name" value="Glycosyltransferase"/>
    <property type="match status" value="1"/>
</dbReference>
<dbReference type="CDD" id="cd03784">
    <property type="entry name" value="GT1_Gtf-like"/>
    <property type="match status" value="1"/>
</dbReference>
<name>A0A6P5HJR6_ANACO</name>
<dbReference type="PANTHER" id="PTHR11926">
    <property type="entry name" value="GLUCOSYL/GLUCURONOSYL TRANSFERASES"/>
    <property type="match status" value="1"/>
</dbReference>
<comment type="similarity">
    <text evidence="1 3">Belongs to the UDP-glycosyltransferase family.</text>
</comment>
<gene>
    <name evidence="6" type="primary">LOC109728453</name>
</gene>